<name>A0A6G1HM82_9PEZI</name>
<dbReference type="PROSITE" id="PS00455">
    <property type="entry name" value="AMP_BINDING"/>
    <property type="match status" value="1"/>
</dbReference>
<feature type="domain" description="AMP-dependent synthetase/ligase" evidence="4">
    <location>
        <begin position="85"/>
        <end position="511"/>
    </location>
</feature>
<evidence type="ECO:0000256" key="2">
    <source>
        <dbReference type="ARBA" id="ARBA00022840"/>
    </source>
</evidence>
<sequence>MSLNTVSLKRAAELQPPPTPGSPYSVTVPGSKREGRTEVYRHWRFRDGLLETLDPAIQTAHDFFEQTSTTAPKKNCLGVRPWNPATQSFGDYVWEDYGTVALRRRNLGVGLVKLHSAAGIGGRFGVGLWCQNRPEWQITDLACMSQSLFSVSLYDTLGPDATEYIINNAELACVVTSLMHVPTLLRLKPRCPSLKFIISMDPLSNGEQPQNSKAALLASFAADVGVQVLYIRDVEAMGAVDPSAPFNPPRPDDLITINYTSGTTGNPKGVVLTHRNAVAAASAAMLLMKQGPADVACSFLPLAHIYERVTEHVALWAGASIGYFHGVIPELVDDLKLLRPTGFSGVPRLFNKFGSKITAATTESDERVRGALSRHVVGTKMARLRTGDPKTATNKHLLWDRIWSRKVAAQIGLDRCGTMVSGSAPLDPSLHQFLRVVFANTFCQGYGLTETYAIALCQAEGDMTAGNCGGVCACDELCLRDVPDMGYFSTDKPYPRGELLVRGGSVFREYWRNPEGTAGAKDDEGWFSTGDIASVDEMGRFSIVDRVKQLLKLAHGEYISPERIENVFLASCGWLASGYVHGDSAKDSLVGVFGVDPEGFAPWASKILGKEVGTKDYAAVRQACDHPLVRAAALKEFDHVAKKKKFNSYEKVKAVRLALEPFTEVNELLTPTMKLKRPQVAKVYRGLLDEMYAEVEELEKSRPKAKL</sequence>
<dbReference type="Gene3D" id="3.40.50.12780">
    <property type="entry name" value="N-terminal domain of ligase-like"/>
    <property type="match status" value="1"/>
</dbReference>
<keyword evidence="2" id="KW-0067">ATP-binding</keyword>
<dbReference type="InterPro" id="IPR042099">
    <property type="entry name" value="ANL_N_sf"/>
</dbReference>
<evidence type="ECO:0000313" key="6">
    <source>
        <dbReference type="Proteomes" id="UP000799640"/>
    </source>
</evidence>
<dbReference type="Pfam" id="PF00501">
    <property type="entry name" value="AMP-binding"/>
    <property type="match status" value="1"/>
</dbReference>
<organism evidence="5 6">
    <name type="scientific">Trichodelitschia bisporula</name>
    <dbReference type="NCBI Taxonomy" id="703511"/>
    <lineage>
        <taxon>Eukaryota</taxon>
        <taxon>Fungi</taxon>
        <taxon>Dikarya</taxon>
        <taxon>Ascomycota</taxon>
        <taxon>Pezizomycotina</taxon>
        <taxon>Dothideomycetes</taxon>
        <taxon>Dothideomycetes incertae sedis</taxon>
        <taxon>Phaeotrichales</taxon>
        <taxon>Phaeotrichaceae</taxon>
        <taxon>Trichodelitschia</taxon>
    </lineage>
</organism>
<dbReference type="GO" id="GO:0004467">
    <property type="term" value="F:long-chain fatty acid-CoA ligase activity"/>
    <property type="evidence" value="ECO:0007669"/>
    <property type="project" value="TreeGrafter"/>
</dbReference>
<protein>
    <submittedName>
        <fullName evidence="5">Acetyl-CoA synthetase-like protein</fullName>
    </submittedName>
</protein>
<keyword evidence="6" id="KW-1185">Reference proteome</keyword>
<dbReference type="GO" id="GO:0005783">
    <property type="term" value="C:endoplasmic reticulum"/>
    <property type="evidence" value="ECO:0007669"/>
    <property type="project" value="TreeGrafter"/>
</dbReference>
<proteinExistence type="predicted"/>
<evidence type="ECO:0000256" key="3">
    <source>
        <dbReference type="SAM" id="MobiDB-lite"/>
    </source>
</evidence>
<dbReference type="GO" id="GO:0005524">
    <property type="term" value="F:ATP binding"/>
    <property type="evidence" value="ECO:0007669"/>
    <property type="project" value="UniProtKB-KW"/>
</dbReference>
<dbReference type="Proteomes" id="UP000799640">
    <property type="component" value="Unassembled WGS sequence"/>
</dbReference>
<evidence type="ECO:0000259" key="4">
    <source>
        <dbReference type="Pfam" id="PF00501"/>
    </source>
</evidence>
<dbReference type="PANTHER" id="PTHR43272:SF33">
    <property type="entry name" value="AMP-BINDING DOMAIN-CONTAINING PROTEIN-RELATED"/>
    <property type="match status" value="1"/>
</dbReference>
<dbReference type="InterPro" id="IPR020845">
    <property type="entry name" value="AMP-binding_CS"/>
</dbReference>
<keyword evidence="1" id="KW-0547">Nucleotide-binding</keyword>
<feature type="region of interest" description="Disordered" evidence="3">
    <location>
        <begin position="1"/>
        <end position="31"/>
    </location>
</feature>
<reference evidence="5" key="1">
    <citation type="journal article" date="2020" name="Stud. Mycol.">
        <title>101 Dothideomycetes genomes: a test case for predicting lifestyles and emergence of pathogens.</title>
        <authorList>
            <person name="Haridas S."/>
            <person name="Albert R."/>
            <person name="Binder M."/>
            <person name="Bloem J."/>
            <person name="Labutti K."/>
            <person name="Salamov A."/>
            <person name="Andreopoulos B."/>
            <person name="Baker S."/>
            <person name="Barry K."/>
            <person name="Bills G."/>
            <person name="Bluhm B."/>
            <person name="Cannon C."/>
            <person name="Castanera R."/>
            <person name="Culley D."/>
            <person name="Daum C."/>
            <person name="Ezra D."/>
            <person name="Gonzalez J."/>
            <person name="Henrissat B."/>
            <person name="Kuo A."/>
            <person name="Liang C."/>
            <person name="Lipzen A."/>
            <person name="Lutzoni F."/>
            <person name="Magnuson J."/>
            <person name="Mondo S."/>
            <person name="Nolan M."/>
            <person name="Ohm R."/>
            <person name="Pangilinan J."/>
            <person name="Park H.-J."/>
            <person name="Ramirez L."/>
            <person name="Alfaro M."/>
            <person name="Sun H."/>
            <person name="Tritt A."/>
            <person name="Yoshinaga Y."/>
            <person name="Zwiers L.-H."/>
            <person name="Turgeon B."/>
            <person name="Goodwin S."/>
            <person name="Spatafora J."/>
            <person name="Crous P."/>
            <person name="Grigoriev I."/>
        </authorList>
    </citation>
    <scope>NUCLEOTIDE SEQUENCE</scope>
    <source>
        <strain evidence="5">CBS 262.69</strain>
    </source>
</reference>
<evidence type="ECO:0000313" key="5">
    <source>
        <dbReference type="EMBL" id="KAF2397102.1"/>
    </source>
</evidence>
<dbReference type="GO" id="GO:0016020">
    <property type="term" value="C:membrane"/>
    <property type="evidence" value="ECO:0007669"/>
    <property type="project" value="TreeGrafter"/>
</dbReference>
<dbReference type="InterPro" id="IPR000873">
    <property type="entry name" value="AMP-dep_synth/lig_dom"/>
</dbReference>
<dbReference type="EMBL" id="ML996704">
    <property type="protein sequence ID" value="KAF2397102.1"/>
    <property type="molecule type" value="Genomic_DNA"/>
</dbReference>
<dbReference type="OrthoDB" id="1700726at2759"/>
<dbReference type="AlphaFoldDB" id="A0A6G1HM82"/>
<dbReference type="SUPFAM" id="SSF56801">
    <property type="entry name" value="Acetyl-CoA synthetase-like"/>
    <property type="match status" value="1"/>
</dbReference>
<evidence type="ECO:0000256" key="1">
    <source>
        <dbReference type="ARBA" id="ARBA00022741"/>
    </source>
</evidence>
<dbReference type="PANTHER" id="PTHR43272">
    <property type="entry name" value="LONG-CHAIN-FATTY-ACID--COA LIGASE"/>
    <property type="match status" value="1"/>
</dbReference>
<accession>A0A6G1HM82</accession>
<gene>
    <name evidence="5" type="ORF">EJ06DRAFT_533296</name>
</gene>